<dbReference type="KEGG" id="ery:CP97_14999"/>
<dbReference type="PANTHER" id="PTHR43667">
    <property type="entry name" value="CYCLOPROPANE-FATTY-ACYL-PHOSPHOLIPID SYNTHASE"/>
    <property type="match status" value="1"/>
</dbReference>
<evidence type="ECO:0000256" key="3">
    <source>
        <dbReference type="ARBA" id="ARBA00022679"/>
    </source>
</evidence>
<dbReference type="InterPro" id="IPR050723">
    <property type="entry name" value="CFA/CMAS"/>
</dbReference>
<dbReference type="GO" id="GO:0006629">
    <property type="term" value="P:lipid metabolic process"/>
    <property type="evidence" value="ECO:0007669"/>
    <property type="project" value="UniProtKB-KW"/>
</dbReference>
<dbReference type="PANTHER" id="PTHR43667:SF1">
    <property type="entry name" value="CYCLOPROPANE-FATTY-ACYL-PHOSPHOLIPID SYNTHASE"/>
    <property type="match status" value="1"/>
</dbReference>
<sequence>MRGQRFDRIVSVGMFEHVGRPQFATFFRCCANMLTDDGVMLLHTIGRIGTPGTTDAFTRKYIFPGGYIPALSETVAASEKYRLIASDVEMLRLHYARTLRAWYANCEANRERIEAMFDARFYRMWTFYLAGATAAFEHGGMCNYQIQYCRDRRALPLTRRYVGEAEGALRGRWGNLSGRVS</sequence>
<dbReference type="AlphaFoldDB" id="A0A161IUP3"/>
<dbReference type="SUPFAM" id="SSF53335">
    <property type="entry name" value="S-adenosyl-L-methionine-dependent methyltransferases"/>
    <property type="match status" value="1"/>
</dbReference>
<protein>
    <submittedName>
        <fullName evidence="6">Methyltransferase, cyclopropane fatty acid synthase</fullName>
    </submittedName>
</protein>
<dbReference type="Pfam" id="PF02353">
    <property type="entry name" value="CMAS"/>
    <property type="match status" value="1"/>
</dbReference>
<dbReference type="InterPro" id="IPR029063">
    <property type="entry name" value="SAM-dependent_MTases_sf"/>
</dbReference>
<evidence type="ECO:0000256" key="4">
    <source>
        <dbReference type="ARBA" id="ARBA00022691"/>
    </source>
</evidence>
<dbReference type="GO" id="GO:0032259">
    <property type="term" value="P:methylation"/>
    <property type="evidence" value="ECO:0007669"/>
    <property type="project" value="UniProtKB-KW"/>
</dbReference>
<evidence type="ECO:0000256" key="2">
    <source>
        <dbReference type="ARBA" id="ARBA00022603"/>
    </source>
</evidence>
<gene>
    <name evidence="6" type="ORF">CP97_14999</name>
</gene>
<reference evidence="6 7" key="1">
    <citation type="submission" date="2016-04" db="EMBL/GenBank/DDBJ databases">
        <title>The complete genome sequence of Erythrobacter atlanticus s21-N3.</title>
        <authorList>
            <person name="Wang W."/>
            <person name="Wang L."/>
            <person name="Zhuang L."/>
            <person name="Shao Z."/>
        </authorList>
    </citation>
    <scope>NUCLEOTIDE SEQUENCE [LARGE SCALE GENOMIC DNA]</scope>
    <source>
        <strain evidence="7">s21-N3</strain>
        <plasmid evidence="7">Plasmid</plasmid>
    </source>
</reference>
<evidence type="ECO:0000313" key="6">
    <source>
        <dbReference type="EMBL" id="ANC50690.1"/>
    </source>
</evidence>
<evidence type="ECO:0000313" key="7">
    <source>
        <dbReference type="Proteomes" id="UP000059113"/>
    </source>
</evidence>
<name>A0A161IUP3_9SPHN</name>
<evidence type="ECO:0000256" key="1">
    <source>
        <dbReference type="ARBA" id="ARBA00010815"/>
    </source>
</evidence>
<dbReference type="GO" id="GO:0008168">
    <property type="term" value="F:methyltransferase activity"/>
    <property type="evidence" value="ECO:0007669"/>
    <property type="project" value="UniProtKB-KW"/>
</dbReference>
<proteinExistence type="inferred from homology"/>
<dbReference type="Proteomes" id="UP000059113">
    <property type="component" value="Plasmid"/>
</dbReference>
<keyword evidence="4" id="KW-0949">S-adenosyl-L-methionine</keyword>
<dbReference type="EMBL" id="CP015441">
    <property type="protein sequence ID" value="ANC50690.1"/>
    <property type="molecule type" value="Genomic_DNA"/>
</dbReference>
<keyword evidence="7" id="KW-1185">Reference proteome</keyword>
<keyword evidence="3 6" id="KW-0808">Transferase</keyword>
<keyword evidence="6" id="KW-0614">Plasmid</keyword>
<organism evidence="6 7">
    <name type="scientific">Aurantiacibacter atlanticus</name>
    <dbReference type="NCBI Taxonomy" id="1648404"/>
    <lineage>
        <taxon>Bacteria</taxon>
        <taxon>Pseudomonadati</taxon>
        <taxon>Pseudomonadota</taxon>
        <taxon>Alphaproteobacteria</taxon>
        <taxon>Sphingomonadales</taxon>
        <taxon>Erythrobacteraceae</taxon>
        <taxon>Aurantiacibacter</taxon>
    </lineage>
</organism>
<dbReference type="Gene3D" id="3.40.50.150">
    <property type="entry name" value="Vaccinia Virus protein VP39"/>
    <property type="match status" value="1"/>
</dbReference>
<accession>A0A161IUP3</accession>
<comment type="similarity">
    <text evidence="1">Belongs to the CFA/CMAS family.</text>
</comment>
<keyword evidence="5" id="KW-0443">Lipid metabolism</keyword>
<keyword evidence="2 6" id="KW-0489">Methyltransferase</keyword>
<geneLocation type="plasmid" evidence="7"/>
<evidence type="ECO:0000256" key="5">
    <source>
        <dbReference type="ARBA" id="ARBA00023098"/>
    </source>
</evidence>